<evidence type="ECO:0000259" key="3">
    <source>
        <dbReference type="PROSITE" id="PS51272"/>
    </source>
</evidence>
<organism evidence="4 5">
    <name type="scientific">Bacillus thuringiensis subsp. finitimus</name>
    <dbReference type="NCBI Taxonomy" id="29337"/>
    <lineage>
        <taxon>Bacteria</taxon>
        <taxon>Bacillati</taxon>
        <taxon>Bacillota</taxon>
        <taxon>Bacilli</taxon>
        <taxon>Bacillales</taxon>
        <taxon>Bacillaceae</taxon>
        <taxon>Bacillus</taxon>
        <taxon>Bacillus cereus group</taxon>
    </lineage>
</organism>
<proteinExistence type="predicted"/>
<name>A0A243GSF0_BACTF</name>
<dbReference type="RefSeq" id="WP_060631409.1">
    <property type="nucleotide sequence ID" value="NZ_NFEL01000034.1"/>
</dbReference>
<gene>
    <name evidence="4" type="ORF">BK772_07145</name>
</gene>
<evidence type="ECO:0000256" key="2">
    <source>
        <dbReference type="SAM" id="SignalP"/>
    </source>
</evidence>
<dbReference type="AlphaFoldDB" id="A0A243GSF0"/>
<accession>A0A243GSF0</accession>
<protein>
    <submittedName>
        <fullName evidence="4">N-acetylmuramoyl-L-alanine amidase</fullName>
    </submittedName>
</protein>
<keyword evidence="1 2" id="KW-0732">Signal</keyword>
<dbReference type="InterPro" id="IPR039564">
    <property type="entry name" value="Peptidase_C39-like"/>
</dbReference>
<evidence type="ECO:0000256" key="1">
    <source>
        <dbReference type="ARBA" id="ARBA00022729"/>
    </source>
</evidence>
<feature type="domain" description="SLH" evidence="3">
    <location>
        <begin position="171"/>
        <end position="232"/>
    </location>
</feature>
<dbReference type="Proteomes" id="UP000195030">
    <property type="component" value="Unassembled WGS sequence"/>
</dbReference>
<feature type="chain" id="PRO_5011310122" evidence="2">
    <location>
        <begin position="26"/>
        <end position="606"/>
    </location>
</feature>
<reference evidence="4 5" key="1">
    <citation type="submission" date="2016-10" db="EMBL/GenBank/DDBJ databases">
        <title>Comparative genomics of Bacillus thuringiensis reveals a path to pathogens against multiple invertebrate hosts.</title>
        <authorList>
            <person name="Zheng J."/>
            <person name="Gao Q."/>
            <person name="Liu H."/>
            <person name="Peng D."/>
            <person name="Ruan L."/>
            <person name="Sun M."/>
        </authorList>
    </citation>
    <scope>NUCLEOTIDE SEQUENCE [LARGE SCALE GENOMIC DNA]</scope>
    <source>
        <strain evidence="4">CTC</strain>
    </source>
</reference>
<dbReference type="Pfam" id="PF13529">
    <property type="entry name" value="Peptidase_C39_2"/>
    <property type="match status" value="1"/>
</dbReference>
<evidence type="ECO:0000313" key="5">
    <source>
        <dbReference type="Proteomes" id="UP000195030"/>
    </source>
</evidence>
<dbReference type="PANTHER" id="PTHR37806:SF1">
    <property type="entry name" value="PEPTIDASE C39-LIKE DOMAIN-CONTAINING PROTEIN"/>
    <property type="match status" value="1"/>
</dbReference>
<dbReference type="Gene3D" id="3.90.70.10">
    <property type="entry name" value="Cysteine proteinases"/>
    <property type="match status" value="1"/>
</dbReference>
<dbReference type="PANTHER" id="PTHR37806">
    <property type="entry name" value="LMO0724 PROTEIN"/>
    <property type="match status" value="1"/>
</dbReference>
<feature type="domain" description="SLH" evidence="3">
    <location>
        <begin position="107"/>
        <end position="170"/>
    </location>
</feature>
<dbReference type="EMBL" id="NFEL01000034">
    <property type="protein sequence ID" value="OUA10550.1"/>
    <property type="molecule type" value="Genomic_DNA"/>
</dbReference>
<comment type="caution">
    <text evidence="4">The sequence shown here is derived from an EMBL/GenBank/DDBJ whole genome shotgun (WGS) entry which is preliminary data.</text>
</comment>
<dbReference type="InterPro" id="IPR001119">
    <property type="entry name" value="SLH_dom"/>
</dbReference>
<dbReference type="Pfam" id="PF00395">
    <property type="entry name" value="SLH"/>
    <property type="match status" value="3"/>
</dbReference>
<feature type="domain" description="SLH" evidence="3">
    <location>
        <begin position="47"/>
        <end position="106"/>
    </location>
</feature>
<evidence type="ECO:0000313" key="4">
    <source>
        <dbReference type="EMBL" id="OUA10550.1"/>
    </source>
</evidence>
<dbReference type="PROSITE" id="PS51272">
    <property type="entry name" value="SLH"/>
    <property type="match status" value="3"/>
</dbReference>
<sequence>MKTIKITMASALLFGAIIAPSSSLAVSETVTQKNNAQLGNYEDEDEDDYYYQFPDVIGWAKPSVDYLVKKKVLSGLPDGTFGPNLEIDRASAAIIMAKILNLQIDALAKPSFKDSQEHWATPYIAAVEKAGIIKGVGNGNFEPSGKLTRAAMASMLVHSYNLDKKATEKLPTVFLDLKGHWSEKSANLLVALGISLGYGGSHWYPDKTITRAEAASLVARTDQSKDKEIKLKQVTMKQHYFIYPETSLHSGILAEYAPQTVTVFDESENGWIKIATDHGLKWTPLKEKQVYIDKNFVTFDRPSRTGYVVGKYPPQTVTVVEENSIWLKIRTSEGLQWMNPYLKEGEGKELTYIPRTFFAYDSPNFSSKISGKYAPQGGIEELAMGDDGWVQIRTDKGPKWINMSYLLRPKLLLNVPAINQLPELQKGSAVVSLQMLLEYYTGRSLNKVDFANQMPFDTTRRQTTGDGKISVWGDPDIGFVGDVRGINYGYSINPAPLKQLLDKHARGTDLTGQDFSVLESYVRNGKPVVAWVGNKITAPQLEQTWKTPQGKTVNGYRNVHTIIITGVDDRNIYYNDPLDGKKDQPMVKSRFEHSYNQMGKKALSID</sequence>
<feature type="signal peptide" evidence="2">
    <location>
        <begin position="1"/>
        <end position="25"/>
    </location>
</feature>